<name>A0ABD5ZKM3_9EURY</name>
<dbReference type="PANTHER" id="PTHR44942">
    <property type="entry name" value="METHYLTRANSF_11 DOMAIN-CONTAINING PROTEIN"/>
    <property type="match status" value="1"/>
</dbReference>
<dbReference type="InterPro" id="IPR051052">
    <property type="entry name" value="Diverse_substrate_MTase"/>
</dbReference>
<dbReference type="EC" id="2.1.1.-" evidence="4"/>
<dbReference type="Gene3D" id="3.40.50.150">
    <property type="entry name" value="Vaccinia Virus protein VP39"/>
    <property type="match status" value="1"/>
</dbReference>
<accession>A0ABD5ZKM3</accession>
<evidence type="ECO:0000259" key="3">
    <source>
        <dbReference type="Pfam" id="PF13649"/>
    </source>
</evidence>
<protein>
    <submittedName>
        <fullName evidence="4">Class I SAM-dependent methyltransferase</fullName>
        <ecNumber evidence="4">2.1.1.-</ecNumber>
    </submittedName>
</protein>
<dbReference type="CDD" id="cd02440">
    <property type="entry name" value="AdoMet_MTases"/>
    <property type="match status" value="1"/>
</dbReference>
<dbReference type="AlphaFoldDB" id="A0ABD5ZKM3"/>
<organism evidence="4 5">
    <name type="scientific">Halosegnis marinus</name>
    <dbReference type="NCBI Taxonomy" id="3034023"/>
    <lineage>
        <taxon>Archaea</taxon>
        <taxon>Methanobacteriati</taxon>
        <taxon>Methanobacteriota</taxon>
        <taxon>Stenosarchaea group</taxon>
        <taxon>Halobacteria</taxon>
        <taxon>Halobacteriales</taxon>
        <taxon>Natronomonadaceae</taxon>
        <taxon>Halosegnis</taxon>
    </lineage>
</organism>
<dbReference type="PANTHER" id="PTHR44942:SF4">
    <property type="entry name" value="METHYLTRANSFERASE TYPE 11 DOMAIN-CONTAINING PROTEIN"/>
    <property type="match status" value="1"/>
</dbReference>
<keyword evidence="5" id="KW-1185">Reference proteome</keyword>
<dbReference type="InterPro" id="IPR041698">
    <property type="entry name" value="Methyltransf_25"/>
</dbReference>
<dbReference type="InterPro" id="IPR029063">
    <property type="entry name" value="SAM-dependent_MTases_sf"/>
</dbReference>
<feature type="domain" description="Methyltransferase" evidence="3">
    <location>
        <begin position="42"/>
        <end position="132"/>
    </location>
</feature>
<evidence type="ECO:0000313" key="5">
    <source>
        <dbReference type="Proteomes" id="UP001596398"/>
    </source>
</evidence>
<evidence type="ECO:0000313" key="4">
    <source>
        <dbReference type="EMBL" id="MFC7234018.1"/>
    </source>
</evidence>
<proteinExistence type="predicted"/>
<sequence length="252" mass="27296">MNGAADRFAGTEGYYAAYRPDYPDALVADLADGFALGADARVLDLGCGTGRLAVPLARHASVVGMDPNPTMLDRARGRADAAGVAVEWVEGSDADLPPPGGSLRLTTMGRSFHWMEATRTLRRLDRATEPGGGVALVGDPEWLVRGTEPWQEAVYEVVTEFVEDVPERTGPVTYDRTWADVLAGSAFADTRVREYTVEREWTVEEAAGYVQSLSYCAGIEDRAAFEAAVRDRLGEGPYAETAEYRATVGVRR</sequence>
<evidence type="ECO:0000256" key="2">
    <source>
        <dbReference type="ARBA" id="ARBA00022679"/>
    </source>
</evidence>
<keyword evidence="1 4" id="KW-0489">Methyltransferase</keyword>
<reference evidence="4 5" key="1">
    <citation type="journal article" date="2019" name="Int. J. Syst. Evol. Microbiol.">
        <title>The Global Catalogue of Microorganisms (GCM) 10K type strain sequencing project: providing services to taxonomists for standard genome sequencing and annotation.</title>
        <authorList>
            <consortium name="The Broad Institute Genomics Platform"/>
            <consortium name="The Broad Institute Genome Sequencing Center for Infectious Disease"/>
            <person name="Wu L."/>
            <person name="Ma J."/>
        </authorList>
    </citation>
    <scope>NUCLEOTIDE SEQUENCE [LARGE SCALE GENOMIC DNA]</scope>
    <source>
        <strain evidence="4 5">DT85</strain>
    </source>
</reference>
<dbReference type="Pfam" id="PF13649">
    <property type="entry name" value="Methyltransf_25"/>
    <property type="match status" value="1"/>
</dbReference>
<comment type="caution">
    <text evidence="4">The sequence shown here is derived from an EMBL/GenBank/DDBJ whole genome shotgun (WGS) entry which is preliminary data.</text>
</comment>
<evidence type="ECO:0000256" key="1">
    <source>
        <dbReference type="ARBA" id="ARBA00022603"/>
    </source>
</evidence>
<dbReference type="GeneID" id="79265680"/>
<dbReference type="EMBL" id="JBHTAP010000001">
    <property type="protein sequence ID" value="MFC7234018.1"/>
    <property type="molecule type" value="Genomic_DNA"/>
</dbReference>
<dbReference type="Proteomes" id="UP001596398">
    <property type="component" value="Unassembled WGS sequence"/>
</dbReference>
<gene>
    <name evidence="4" type="ORF">ACFQJ4_01675</name>
</gene>
<dbReference type="RefSeq" id="WP_276235014.1">
    <property type="nucleotide sequence ID" value="NZ_CP119802.1"/>
</dbReference>
<dbReference type="GO" id="GO:0032259">
    <property type="term" value="P:methylation"/>
    <property type="evidence" value="ECO:0007669"/>
    <property type="project" value="UniProtKB-KW"/>
</dbReference>
<keyword evidence="2 4" id="KW-0808">Transferase</keyword>
<dbReference type="SUPFAM" id="SSF53335">
    <property type="entry name" value="S-adenosyl-L-methionine-dependent methyltransferases"/>
    <property type="match status" value="1"/>
</dbReference>
<dbReference type="GO" id="GO:0008168">
    <property type="term" value="F:methyltransferase activity"/>
    <property type="evidence" value="ECO:0007669"/>
    <property type="project" value="UniProtKB-KW"/>
</dbReference>